<dbReference type="EMBL" id="JADCNL010000005">
    <property type="protein sequence ID" value="KAG0480614.1"/>
    <property type="molecule type" value="Genomic_DNA"/>
</dbReference>
<sequence length="318" mass="35013">MPNQNKDLSSVATVVSTGCSMLSSCMRQKRSIFLAKPPIQTLHDQPTAPLSLHDLKDGRPTSQAHSLRAKQLDLELHRIDLQISAEIREKKAALLRTTRLVADRSFLHEVSVGRPWTTLVMQVSQAALADKCFSAEQVIKKMASMAPGELLDYLSVALPMSEMRGCRKEKLKVKQLISGWEVDVAEDIVLGEMERIEELALEGLRIQMGSGGRAAAEGEKKDAGKKCVVLVTRIKMRDPEAEYDVVGEAMLGFVEVSPAAAGWRKHSVEGVRVAGISRNGKGGPFMWTAALEVRKGLHGNGRSNYVRKREDIPFCQAK</sequence>
<dbReference type="AlphaFoldDB" id="A0A835R1X8"/>
<protein>
    <submittedName>
        <fullName evidence="1">Uncharacterized protein</fullName>
    </submittedName>
</protein>
<dbReference type="OrthoDB" id="153872at2759"/>
<evidence type="ECO:0000313" key="2">
    <source>
        <dbReference type="Proteomes" id="UP000636800"/>
    </source>
</evidence>
<organism evidence="1 2">
    <name type="scientific">Vanilla planifolia</name>
    <name type="common">Vanilla</name>
    <dbReference type="NCBI Taxonomy" id="51239"/>
    <lineage>
        <taxon>Eukaryota</taxon>
        <taxon>Viridiplantae</taxon>
        <taxon>Streptophyta</taxon>
        <taxon>Embryophyta</taxon>
        <taxon>Tracheophyta</taxon>
        <taxon>Spermatophyta</taxon>
        <taxon>Magnoliopsida</taxon>
        <taxon>Liliopsida</taxon>
        <taxon>Asparagales</taxon>
        <taxon>Orchidaceae</taxon>
        <taxon>Vanilloideae</taxon>
        <taxon>Vanilleae</taxon>
        <taxon>Vanilla</taxon>
    </lineage>
</organism>
<dbReference type="PROSITE" id="PS51257">
    <property type="entry name" value="PROKAR_LIPOPROTEIN"/>
    <property type="match status" value="1"/>
</dbReference>
<keyword evidence="2" id="KW-1185">Reference proteome</keyword>
<name>A0A835R1X8_VANPL</name>
<evidence type="ECO:0000313" key="1">
    <source>
        <dbReference type="EMBL" id="KAG0480614.1"/>
    </source>
</evidence>
<gene>
    <name evidence="1" type="ORF">HPP92_011472</name>
</gene>
<proteinExistence type="predicted"/>
<accession>A0A835R1X8</accession>
<dbReference type="Proteomes" id="UP000636800">
    <property type="component" value="Chromosome 5"/>
</dbReference>
<reference evidence="1 2" key="1">
    <citation type="journal article" date="2020" name="Nat. Food">
        <title>A phased Vanilla planifolia genome enables genetic improvement of flavour and production.</title>
        <authorList>
            <person name="Hasing T."/>
            <person name="Tang H."/>
            <person name="Brym M."/>
            <person name="Khazi F."/>
            <person name="Huang T."/>
            <person name="Chambers A.H."/>
        </authorList>
    </citation>
    <scope>NUCLEOTIDE SEQUENCE [LARGE SCALE GENOMIC DNA]</scope>
    <source>
        <tissue evidence="1">Leaf</tissue>
    </source>
</reference>
<comment type="caution">
    <text evidence="1">The sequence shown here is derived from an EMBL/GenBank/DDBJ whole genome shotgun (WGS) entry which is preliminary data.</text>
</comment>